<feature type="compositionally biased region" description="Basic and acidic residues" evidence="1">
    <location>
        <begin position="203"/>
        <end position="217"/>
    </location>
</feature>
<evidence type="ECO:0000313" key="3">
    <source>
        <dbReference type="Proteomes" id="UP000001072"/>
    </source>
</evidence>
<dbReference type="GeneID" id="18923243"/>
<keyword evidence="3" id="KW-1185">Reference proteome</keyword>
<dbReference type="HOGENOM" id="CLU_072118_0_0_1"/>
<feature type="region of interest" description="Disordered" evidence="1">
    <location>
        <begin position="144"/>
        <end position="243"/>
    </location>
</feature>
<dbReference type="KEGG" id="mlr:MELLADRAFT_107689"/>
<feature type="compositionally biased region" description="Basic and acidic residues" evidence="1">
    <location>
        <begin position="1"/>
        <end position="12"/>
    </location>
</feature>
<sequence length="243" mass="27499">MSSFNKEIEAAKKKITAAGTKIRITRKGQKGHDTANIETRSQSKAGEAGTSKEQQQTQETNSGQQEEEPETVENQKQQASEEPVASTSKKEEGQVLNEPENETQENENLDHESRKAKWMERTKHKYYWGDSDRADEMLRAFNAVYGGEHPTQQDRDNVTDNVRNVAGNKRARSPADPPNTQRVSQRPRTESLVPGGESESEEEHTLVTKKTPMDSKKPAAKAKKTCRAQRPSDRRRTQQRRRG</sequence>
<feature type="compositionally biased region" description="Basic and acidic residues" evidence="1">
    <location>
        <begin position="108"/>
        <end position="121"/>
    </location>
</feature>
<reference evidence="3" key="1">
    <citation type="journal article" date="2011" name="Proc. Natl. Acad. Sci. U.S.A.">
        <title>Obligate biotrophy features unraveled by the genomic analysis of rust fungi.</title>
        <authorList>
            <person name="Duplessis S."/>
            <person name="Cuomo C.A."/>
            <person name="Lin Y.-C."/>
            <person name="Aerts A."/>
            <person name="Tisserant E."/>
            <person name="Veneault-Fourrey C."/>
            <person name="Joly D.L."/>
            <person name="Hacquard S."/>
            <person name="Amselem J."/>
            <person name="Cantarel B.L."/>
            <person name="Chiu R."/>
            <person name="Coutinho P.M."/>
            <person name="Feau N."/>
            <person name="Field M."/>
            <person name="Frey P."/>
            <person name="Gelhaye E."/>
            <person name="Goldberg J."/>
            <person name="Grabherr M.G."/>
            <person name="Kodira C.D."/>
            <person name="Kohler A."/>
            <person name="Kuees U."/>
            <person name="Lindquist E.A."/>
            <person name="Lucas S.M."/>
            <person name="Mago R."/>
            <person name="Mauceli E."/>
            <person name="Morin E."/>
            <person name="Murat C."/>
            <person name="Pangilinan J.L."/>
            <person name="Park R."/>
            <person name="Pearson M."/>
            <person name="Quesneville H."/>
            <person name="Rouhier N."/>
            <person name="Sakthikumar S."/>
            <person name="Salamov A.A."/>
            <person name="Schmutz J."/>
            <person name="Selles B."/>
            <person name="Shapiro H."/>
            <person name="Tanguay P."/>
            <person name="Tuskan G.A."/>
            <person name="Henrissat B."/>
            <person name="Van de Peer Y."/>
            <person name="Rouze P."/>
            <person name="Ellis J.G."/>
            <person name="Dodds P.N."/>
            <person name="Schein J.E."/>
            <person name="Zhong S."/>
            <person name="Hamelin R.C."/>
            <person name="Grigoriev I.V."/>
            <person name="Szabo L.J."/>
            <person name="Martin F."/>
        </authorList>
    </citation>
    <scope>NUCLEOTIDE SEQUENCE [LARGE SCALE GENOMIC DNA]</scope>
    <source>
        <strain evidence="3">98AG31 / pathotype 3-4-7</strain>
    </source>
</reference>
<protein>
    <submittedName>
        <fullName evidence="2">Uncharacterized protein</fullName>
    </submittedName>
</protein>
<feature type="compositionally biased region" description="Low complexity" evidence="1">
    <location>
        <begin position="53"/>
        <end position="64"/>
    </location>
</feature>
<feature type="compositionally biased region" description="Basic residues" evidence="1">
    <location>
        <begin position="218"/>
        <end position="227"/>
    </location>
</feature>
<evidence type="ECO:0000313" key="2">
    <source>
        <dbReference type="EMBL" id="EGG05403.1"/>
    </source>
</evidence>
<proteinExistence type="predicted"/>
<feature type="region of interest" description="Disordered" evidence="1">
    <location>
        <begin position="1"/>
        <end position="121"/>
    </location>
</feature>
<dbReference type="EMBL" id="GL883113">
    <property type="protein sequence ID" value="EGG05403.1"/>
    <property type="molecule type" value="Genomic_DNA"/>
</dbReference>
<dbReference type="InParanoid" id="F4RQG1"/>
<gene>
    <name evidence="2" type="ORF">MELLADRAFT_107689</name>
</gene>
<dbReference type="VEuPathDB" id="FungiDB:MELLADRAFT_107689"/>
<organism evidence="3">
    <name type="scientific">Melampsora larici-populina (strain 98AG31 / pathotype 3-4-7)</name>
    <name type="common">Poplar leaf rust fungus</name>
    <dbReference type="NCBI Taxonomy" id="747676"/>
    <lineage>
        <taxon>Eukaryota</taxon>
        <taxon>Fungi</taxon>
        <taxon>Dikarya</taxon>
        <taxon>Basidiomycota</taxon>
        <taxon>Pucciniomycotina</taxon>
        <taxon>Pucciniomycetes</taxon>
        <taxon>Pucciniales</taxon>
        <taxon>Melampsoraceae</taxon>
        <taxon>Melampsora</taxon>
    </lineage>
</organism>
<accession>F4RQG1</accession>
<evidence type="ECO:0000256" key="1">
    <source>
        <dbReference type="SAM" id="MobiDB-lite"/>
    </source>
</evidence>
<dbReference type="RefSeq" id="XP_007411325.1">
    <property type="nucleotide sequence ID" value="XM_007411263.1"/>
</dbReference>
<name>F4RQG1_MELLP</name>
<dbReference type="Proteomes" id="UP000001072">
    <property type="component" value="Unassembled WGS sequence"/>
</dbReference>
<dbReference type="AlphaFoldDB" id="F4RQG1"/>